<keyword evidence="2" id="KW-1185">Reference proteome</keyword>
<gene>
    <name evidence="1" type="ORF">MRB53_024032</name>
</gene>
<dbReference type="Proteomes" id="UP001234297">
    <property type="component" value="Chromosome 7"/>
</dbReference>
<evidence type="ECO:0000313" key="1">
    <source>
        <dbReference type="EMBL" id="KAJ8630709.1"/>
    </source>
</evidence>
<accession>A0ACC2LB78</accession>
<protein>
    <submittedName>
        <fullName evidence="1">Uncharacterized protein</fullName>
    </submittedName>
</protein>
<proteinExistence type="predicted"/>
<dbReference type="EMBL" id="CM056815">
    <property type="protein sequence ID" value="KAJ8630709.1"/>
    <property type="molecule type" value="Genomic_DNA"/>
</dbReference>
<organism evidence="1 2">
    <name type="scientific">Persea americana</name>
    <name type="common">Avocado</name>
    <dbReference type="NCBI Taxonomy" id="3435"/>
    <lineage>
        <taxon>Eukaryota</taxon>
        <taxon>Viridiplantae</taxon>
        <taxon>Streptophyta</taxon>
        <taxon>Embryophyta</taxon>
        <taxon>Tracheophyta</taxon>
        <taxon>Spermatophyta</taxon>
        <taxon>Magnoliopsida</taxon>
        <taxon>Magnoliidae</taxon>
        <taxon>Laurales</taxon>
        <taxon>Lauraceae</taxon>
        <taxon>Persea</taxon>
    </lineage>
</organism>
<comment type="caution">
    <text evidence="1">The sequence shown here is derived from an EMBL/GenBank/DDBJ whole genome shotgun (WGS) entry which is preliminary data.</text>
</comment>
<sequence length="140" mass="15114">MDCKGSPTIEHGDHNLHMDPASSSISIPSHHSIHTSNCLAGTMKRGRSPPPAKQASPPHRIASPAPESVVLHIDQLTRNVNEAHLKEIFSNFGVVVNVELSVDVAVNIPRGYGYVEFKTRADAEKALLYMDGAQIDGNVV</sequence>
<evidence type="ECO:0000313" key="2">
    <source>
        <dbReference type="Proteomes" id="UP001234297"/>
    </source>
</evidence>
<name>A0ACC2LB78_PERAE</name>
<reference evidence="1 2" key="1">
    <citation type="journal article" date="2022" name="Hortic Res">
        <title>A haplotype resolved chromosomal level avocado genome allows analysis of novel avocado genes.</title>
        <authorList>
            <person name="Nath O."/>
            <person name="Fletcher S.J."/>
            <person name="Hayward A."/>
            <person name="Shaw L.M."/>
            <person name="Masouleh A.K."/>
            <person name="Furtado A."/>
            <person name="Henry R.J."/>
            <person name="Mitter N."/>
        </authorList>
    </citation>
    <scope>NUCLEOTIDE SEQUENCE [LARGE SCALE GENOMIC DNA]</scope>
    <source>
        <strain evidence="2">cv. Hass</strain>
    </source>
</reference>